<keyword evidence="2" id="KW-1185">Reference proteome</keyword>
<dbReference type="Gene3D" id="1.10.10.60">
    <property type="entry name" value="Homeodomain-like"/>
    <property type="match status" value="1"/>
</dbReference>
<dbReference type="SUPFAM" id="SSF46689">
    <property type="entry name" value="Homeodomain-like"/>
    <property type="match status" value="1"/>
</dbReference>
<comment type="caution">
    <text evidence="1">The sequence shown here is derived from an EMBL/GenBank/DDBJ whole genome shotgun (WGS) entry which is preliminary data.</text>
</comment>
<proteinExistence type="predicted"/>
<evidence type="ECO:0000313" key="2">
    <source>
        <dbReference type="Proteomes" id="UP000318878"/>
    </source>
</evidence>
<dbReference type="Proteomes" id="UP000318878">
    <property type="component" value="Unassembled WGS sequence"/>
</dbReference>
<dbReference type="RefSeq" id="WP_146435371.1">
    <property type="nucleotide sequence ID" value="NZ_SJPF01000005.1"/>
</dbReference>
<gene>
    <name evidence="1" type="ORF">Enr8_42290</name>
</gene>
<protein>
    <recommendedName>
        <fullName evidence="3">Transposase</fullName>
    </recommendedName>
</protein>
<dbReference type="OrthoDB" id="9981256at2"/>
<accession>A0A5C5UWG4</accession>
<dbReference type="InterPro" id="IPR009057">
    <property type="entry name" value="Homeodomain-like_sf"/>
</dbReference>
<dbReference type="EMBL" id="SJPF01000005">
    <property type="protein sequence ID" value="TWT30706.1"/>
    <property type="molecule type" value="Genomic_DNA"/>
</dbReference>
<sequence length="58" mass="6513">MNGIDRRYIDHAKVLKIQRLLQAGVSMRQVADMVGVCFETVARYKAMLEEAASASEKI</sequence>
<reference evidence="1 2" key="1">
    <citation type="submission" date="2019-02" db="EMBL/GenBank/DDBJ databases">
        <title>Deep-cultivation of Planctomycetes and their phenomic and genomic characterization uncovers novel biology.</title>
        <authorList>
            <person name="Wiegand S."/>
            <person name="Jogler M."/>
            <person name="Boedeker C."/>
            <person name="Pinto D."/>
            <person name="Vollmers J."/>
            <person name="Rivas-Marin E."/>
            <person name="Kohn T."/>
            <person name="Peeters S.H."/>
            <person name="Heuer A."/>
            <person name="Rast P."/>
            <person name="Oberbeckmann S."/>
            <person name="Bunk B."/>
            <person name="Jeske O."/>
            <person name="Meyerdierks A."/>
            <person name="Storesund J.E."/>
            <person name="Kallscheuer N."/>
            <person name="Luecker S."/>
            <person name="Lage O.M."/>
            <person name="Pohl T."/>
            <person name="Merkel B.J."/>
            <person name="Hornburger P."/>
            <person name="Mueller R.-W."/>
            <person name="Bruemmer F."/>
            <person name="Labrenz M."/>
            <person name="Spormann A.M."/>
            <person name="Op Den Camp H."/>
            <person name="Overmann J."/>
            <person name="Amann R."/>
            <person name="Jetten M.S.M."/>
            <person name="Mascher T."/>
            <person name="Medema M.H."/>
            <person name="Devos D.P."/>
            <person name="Kaster A.-K."/>
            <person name="Ovreas L."/>
            <person name="Rohde M."/>
            <person name="Galperin M.Y."/>
            <person name="Jogler C."/>
        </authorList>
    </citation>
    <scope>NUCLEOTIDE SEQUENCE [LARGE SCALE GENOMIC DNA]</scope>
    <source>
        <strain evidence="1 2">Enr8</strain>
    </source>
</reference>
<name>A0A5C5UWG4_9BACT</name>
<evidence type="ECO:0000313" key="1">
    <source>
        <dbReference type="EMBL" id="TWT30706.1"/>
    </source>
</evidence>
<organism evidence="1 2">
    <name type="scientific">Blastopirellula retiformator</name>
    <dbReference type="NCBI Taxonomy" id="2527970"/>
    <lineage>
        <taxon>Bacteria</taxon>
        <taxon>Pseudomonadati</taxon>
        <taxon>Planctomycetota</taxon>
        <taxon>Planctomycetia</taxon>
        <taxon>Pirellulales</taxon>
        <taxon>Pirellulaceae</taxon>
        <taxon>Blastopirellula</taxon>
    </lineage>
</organism>
<dbReference type="AlphaFoldDB" id="A0A5C5UWG4"/>
<evidence type="ECO:0008006" key="3">
    <source>
        <dbReference type="Google" id="ProtNLM"/>
    </source>
</evidence>